<keyword evidence="5" id="KW-0378">Hydrolase</keyword>
<evidence type="ECO:0000256" key="4">
    <source>
        <dbReference type="ARBA" id="ARBA00022729"/>
    </source>
</evidence>
<dbReference type="CDD" id="cd16144">
    <property type="entry name" value="ARS_like"/>
    <property type="match status" value="1"/>
</dbReference>
<dbReference type="Gene3D" id="3.30.1120.10">
    <property type="match status" value="1"/>
</dbReference>
<organism evidence="8 9">
    <name type="scientific">Aurantibacter aestuarii</name>
    <dbReference type="NCBI Taxonomy" id="1266046"/>
    <lineage>
        <taxon>Bacteria</taxon>
        <taxon>Pseudomonadati</taxon>
        <taxon>Bacteroidota</taxon>
        <taxon>Flavobacteriia</taxon>
        <taxon>Flavobacteriales</taxon>
        <taxon>Flavobacteriaceae</taxon>
        <taxon>Aurantibacter</taxon>
    </lineage>
</organism>
<dbReference type="InterPro" id="IPR050738">
    <property type="entry name" value="Sulfatase"/>
</dbReference>
<dbReference type="Proteomes" id="UP000238426">
    <property type="component" value="Unassembled WGS sequence"/>
</dbReference>
<dbReference type="PROSITE" id="PS51257">
    <property type="entry name" value="PROKAR_LIPOPROTEIN"/>
    <property type="match status" value="1"/>
</dbReference>
<dbReference type="InterPro" id="IPR000917">
    <property type="entry name" value="Sulfatase_N"/>
</dbReference>
<proteinExistence type="inferred from homology"/>
<keyword evidence="6" id="KW-0106">Calcium</keyword>
<dbReference type="Gene3D" id="3.40.720.10">
    <property type="entry name" value="Alkaline Phosphatase, subunit A"/>
    <property type="match status" value="1"/>
</dbReference>
<evidence type="ECO:0000259" key="7">
    <source>
        <dbReference type="Pfam" id="PF00884"/>
    </source>
</evidence>
<evidence type="ECO:0000256" key="3">
    <source>
        <dbReference type="ARBA" id="ARBA00022723"/>
    </source>
</evidence>
<evidence type="ECO:0000256" key="6">
    <source>
        <dbReference type="ARBA" id="ARBA00022837"/>
    </source>
</evidence>
<dbReference type="Pfam" id="PF00884">
    <property type="entry name" value="Sulfatase"/>
    <property type="match status" value="1"/>
</dbReference>
<reference evidence="8 9" key="1">
    <citation type="submission" date="2018-03" db="EMBL/GenBank/DDBJ databases">
        <title>Mesoflavibacter sp. HG37 and Mesoflavibacter sp. HG96 sp.nov., two marine bacteria isolated from seawater of Western Pacific Ocean.</title>
        <authorList>
            <person name="Cheng H."/>
            <person name="Wu Y.-H."/>
            <person name="Guo L.-L."/>
            <person name="Xu X.-W."/>
        </authorList>
    </citation>
    <scope>NUCLEOTIDE SEQUENCE [LARGE SCALE GENOMIC DNA]</scope>
    <source>
        <strain evidence="8 9">KCTC 32269</strain>
    </source>
</reference>
<comment type="similarity">
    <text evidence="2">Belongs to the sulfatase family.</text>
</comment>
<dbReference type="GO" id="GO:0004065">
    <property type="term" value="F:arylsulfatase activity"/>
    <property type="evidence" value="ECO:0007669"/>
    <property type="project" value="TreeGrafter"/>
</dbReference>
<accession>A0A2T1N9J2</accession>
<name>A0A2T1N9J2_9FLAO</name>
<evidence type="ECO:0000256" key="5">
    <source>
        <dbReference type="ARBA" id="ARBA00022801"/>
    </source>
</evidence>
<dbReference type="EMBL" id="PXOQ01000009">
    <property type="protein sequence ID" value="PSG88493.1"/>
    <property type="molecule type" value="Genomic_DNA"/>
</dbReference>
<dbReference type="SUPFAM" id="SSF53649">
    <property type="entry name" value="Alkaline phosphatase-like"/>
    <property type="match status" value="1"/>
</dbReference>
<evidence type="ECO:0000256" key="1">
    <source>
        <dbReference type="ARBA" id="ARBA00001913"/>
    </source>
</evidence>
<comment type="cofactor">
    <cofactor evidence="1">
        <name>Ca(2+)</name>
        <dbReference type="ChEBI" id="CHEBI:29108"/>
    </cofactor>
</comment>
<evidence type="ECO:0000256" key="2">
    <source>
        <dbReference type="ARBA" id="ARBA00008779"/>
    </source>
</evidence>
<dbReference type="InterPro" id="IPR017850">
    <property type="entry name" value="Alkaline_phosphatase_core_sf"/>
</dbReference>
<dbReference type="OrthoDB" id="1390125at2"/>
<protein>
    <submittedName>
        <fullName evidence="8">Sulfatase</fullName>
    </submittedName>
</protein>
<sequence length="475" mass="53791">MKLNSLLPLFALSIFLGSCNQQKSALSSSQNNDETKKPNILIIHVDDLGYHDLSMNGSKIYQTPNIDNLAKESVVFQNAYANYPRCVPSRYAMMTGNYPVQNGDVPDDGFEMNNVTDNKNFVKNIKASGYQTAYFGKWHLGNEQSLKDFGYDFSFAAGHAGSPISFLYPFNEKKGNGENKKEDVPDVDNVSKEGDYLMDVMTDNVAKYIKNTDKNKPFMAMFSFYAVHQPLEAKDEDIARNKSEIKNFDFGNQPEYIEEGTGRTKMRQDNATYAAMVETMDENVGKLMQLLKDLEIEDNTIVIFSSDHGGLSNDGTNQRHLATSNYPLRAGKGWLYDGGIKVPLLVKWNKHFAPREEKKSLVMLMDVFPTLLDITANKNLDTNGKSFLPVLNNKENWNDRTVYWHSSKARPTNTGDTKSSAIREGDFKLIHWYKENRVELYNITEDPSETNNLATQLPEKTATLLKSLNAWKAKF</sequence>
<keyword evidence="3" id="KW-0479">Metal-binding</keyword>
<keyword evidence="4" id="KW-0732">Signal</keyword>
<feature type="domain" description="Sulfatase N-terminal" evidence="7">
    <location>
        <begin position="38"/>
        <end position="375"/>
    </location>
</feature>
<keyword evidence="9" id="KW-1185">Reference proteome</keyword>
<dbReference type="PANTHER" id="PTHR42693">
    <property type="entry name" value="ARYLSULFATASE FAMILY MEMBER"/>
    <property type="match status" value="1"/>
</dbReference>
<evidence type="ECO:0000313" key="9">
    <source>
        <dbReference type="Proteomes" id="UP000238426"/>
    </source>
</evidence>
<gene>
    <name evidence="8" type="ORF">C7H52_09340</name>
</gene>
<dbReference type="AlphaFoldDB" id="A0A2T1N9J2"/>
<comment type="caution">
    <text evidence="8">The sequence shown here is derived from an EMBL/GenBank/DDBJ whole genome shotgun (WGS) entry which is preliminary data.</text>
</comment>
<dbReference type="RefSeq" id="WP_106463632.1">
    <property type="nucleotide sequence ID" value="NZ_PXOQ01000009.1"/>
</dbReference>
<evidence type="ECO:0000313" key="8">
    <source>
        <dbReference type="EMBL" id="PSG88493.1"/>
    </source>
</evidence>
<dbReference type="PANTHER" id="PTHR42693:SF42">
    <property type="entry name" value="ARYLSULFATASE G"/>
    <property type="match status" value="1"/>
</dbReference>
<dbReference type="GO" id="GO:0046872">
    <property type="term" value="F:metal ion binding"/>
    <property type="evidence" value="ECO:0007669"/>
    <property type="project" value="UniProtKB-KW"/>
</dbReference>